<sequence>MSRDKARQRVHATQDGKERGPVMDLEDRTVLVTGANRGLGASLVDVALDRGAAKVYAAARDPESLAGAAERSGGRVVPVRLDVTRPEQIEAAATTGDVDLLISNAGITSQAPILAAPDIGDFRRTMEVNYFGSMLLLRAFAEQLRQRRGGVIMILSVAAVSLSRSAPAYSASKAAALMLGSSVREELREHGVAVTVSLPGWIDTEMAAGLAAEKATPREVAERSVDGHLAGDDVVWPDRFATLVRTQVDTGMLDLLSRPRAVMNTLAAEFAGGSR</sequence>
<organism evidence="5 6">
    <name type="scientific">Prauserella endophytica</name>
    <dbReference type="NCBI Taxonomy" id="1592324"/>
    <lineage>
        <taxon>Bacteria</taxon>
        <taxon>Bacillati</taxon>
        <taxon>Actinomycetota</taxon>
        <taxon>Actinomycetes</taxon>
        <taxon>Pseudonocardiales</taxon>
        <taxon>Pseudonocardiaceae</taxon>
        <taxon>Prauserella</taxon>
        <taxon>Prauserella coralliicola group</taxon>
    </lineage>
</organism>
<evidence type="ECO:0000256" key="1">
    <source>
        <dbReference type="ARBA" id="ARBA00006484"/>
    </source>
</evidence>
<dbReference type="SUPFAM" id="SSF51735">
    <property type="entry name" value="NAD(P)-binding Rossmann-fold domains"/>
    <property type="match status" value="1"/>
</dbReference>
<comment type="similarity">
    <text evidence="1 3">Belongs to the short-chain dehydrogenases/reductases (SDR) family.</text>
</comment>
<dbReference type="PANTHER" id="PTHR43391:SF91">
    <property type="entry name" value="OS04G0390700 PROTEIN"/>
    <property type="match status" value="1"/>
</dbReference>
<accession>A0ABY2S5W5</accession>
<evidence type="ECO:0000313" key="5">
    <source>
        <dbReference type="EMBL" id="TKG70967.1"/>
    </source>
</evidence>
<gene>
    <name evidence="5" type="ORF">FCN18_15755</name>
</gene>
<evidence type="ECO:0000256" key="3">
    <source>
        <dbReference type="RuleBase" id="RU000363"/>
    </source>
</evidence>
<comment type="caution">
    <text evidence="5">The sequence shown here is derived from an EMBL/GenBank/DDBJ whole genome shotgun (WGS) entry which is preliminary data.</text>
</comment>
<dbReference type="Gene3D" id="3.40.50.720">
    <property type="entry name" value="NAD(P)-binding Rossmann-like Domain"/>
    <property type="match status" value="1"/>
</dbReference>
<proteinExistence type="inferred from homology"/>
<keyword evidence="2" id="KW-0560">Oxidoreductase</keyword>
<dbReference type="PANTHER" id="PTHR43391">
    <property type="entry name" value="RETINOL DEHYDROGENASE-RELATED"/>
    <property type="match status" value="1"/>
</dbReference>
<reference evidence="5 6" key="1">
    <citation type="journal article" date="2015" name="Antonie Van Leeuwenhoek">
        <title>Prauserella endophytica sp. nov., an endophytic actinobacterium isolated from Tamarix taklamakanensis.</title>
        <authorList>
            <person name="Liu J.M."/>
            <person name="Habden X."/>
            <person name="Guo L."/>
            <person name="Tuo L."/>
            <person name="Jiang Z.K."/>
            <person name="Liu S.W."/>
            <person name="Liu X.F."/>
            <person name="Chen L."/>
            <person name="Li R.F."/>
            <person name="Zhang Y.Q."/>
            <person name="Sun C.H."/>
        </authorList>
    </citation>
    <scope>NUCLEOTIDE SEQUENCE [LARGE SCALE GENOMIC DNA]</scope>
    <source>
        <strain evidence="5 6">CGMCC 4.7182</strain>
    </source>
</reference>
<name>A0ABY2S5W5_9PSEU</name>
<dbReference type="InterPro" id="IPR002347">
    <property type="entry name" value="SDR_fam"/>
</dbReference>
<dbReference type="InterPro" id="IPR020904">
    <property type="entry name" value="Sc_DH/Rdtase_CS"/>
</dbReference>
<evidence type="ECO:0000313" key="6">
    <source>
        <dbReference type="Proteomes" id="UP000309992"/>
    </source>
</evidence>
<dbReference type="Proteomes" id="UP000309992">
    <property type="component" value="Unassembled WGS sequence"/>
</dbReference>
<evidence type="ECO:0000256" key="2">
    <source>
        <dbReference type="ARBA" id="ARBA00023002"/>
    </source>
</evidence>
<dbReference type="PRINTS" id="PR00081">
    <property type="entry name" value="GDHRDH"/>
</dbReference>
<keyword evidence="6" id="KW-1185">Reference proteome</keyword>
<dbReference type="InterPro" id="IPR036291">
    <property type="entry name" value="NAD(P)-bd_dom_sf"/>
</dbReference>
<dbReference type="EMBL" id="SWMS01000007">
    <property type="protein sequence ID" value="TKG70967.1"/>
    <property type="molecule type" value="Genomic_DNA"/>
</dbReference>
<evidence type="ECO:0000256" key="4">
    <source>
        <dbReference type="SAM" id="MobiDB-lite"/>
    </source>
</evidence>
<protein>
    <submittedName>
        <fullName evidence="5">SDR family NAD(P)-dependent oxidoreductase</fullName>
    </submittedName>
</protein>
<dbReference type="Pfam" id="PF00106">
    <property type="entry name" value="adh_short"/>
    <property type="match status" value="1"/>
</dbReference>
<dbReference type="PROSITE" id="PS00061">
    <property type="entry name" value="ADH_SHORT"/>
    <property type="match status" value="1"/>
</dbReference>
<dbReference type="PRINTS" id="PR00080">
    <property type="entry name" value="SDRFAMILY"/>
</dbReference>
<feature type="region of interest" description="Disordered" evidence="4">
    <location>
        <begin position="1"/>
        <end position="23"/>
    </location>
</feature>